<dbReference type="EMBL" id="JAQQWN010000010">
    <property type="protein sequence ID" value="KAK8062965.1"/>
    <property type="molecule type" value="Genomic_DNA"/>
</dbReference>
<dbReference type="RefSeq" id="XP_066661564.1">
    <property type="nucleotide sequence ID" value="XM_066819376.1"/>
</dbReference>
<name>A0ABR1UVN6_9PEZI</name>
<dbReference type="GeneID" id="92052436"/>
<evidence type="ECO:0000313" key="2">
    <source>
        <dbReference type="Proteomes" id="UP001433268"/>
    </source>
</evidence>
<reference evidence="1 2" key="1">
    <citation type="submission" date="2023-01" db="EMBL/GenBank/DDBJ databases">
        <title>Analysis of 21 Apiospora genomes using comparative genomics revels a genus with tremendous synthesis potential of carbohydrate active enzymes and secondary metabolites.</title>
        <authorList>
            <person name="Sorensen T."/>
        </authorList>
    </citation>
    <scope>NUCLEOTIDE SEQUENCE [LARGE SCALE GENOMIC DNA]</scope>
    <source>
        <strain evidence="1 2">CBS 114990</strain>
    </source>
</reference>
<protein>
    <submittedName>
        <fullName evidence="1">Uncharacterized protein</fullName>
    </submittedName>
</protein>
<dbReference type="Proteomes" id="UP001433268">
    <property type="component" value="Unassembled WGS sequence"/>
</dbReference>
<accession>A0ABR1UVN6</accession>
<sequence length="121" mass="14189">MGPSPSLSDMAIAYRLVHHGGAPKSWSGRVQDNLHKVWWDNRVSNHFTYSDGRWRAHDEVRQLGREVLLLEGQETDSDKMRLGLLVFFRELLGAVDEDGDEHKYLWDMDEKMDLRRRSDHL</sequence>
<proteinExistence type="predicted"/>
<gene>
    <name evidence="1" type="ORF">PG997_015062</name>
</gene>
<evidence type="ECO:0000313" key="1">
    <source>
        <dbReference type="EMBL" id="KAK8062965.1"/>
    </source>
</evidence>
<comment type="caution">
    <text evidence="1">The sequence shown here is derived from an EMBL/GenBank/DDBJ whole genome shotgun (WGS) entry which is preliminary data.</text>
</comment>
<organism evidence="1 2">
    <name type="scientific">Apiospora hydei</name>
    <dbReference type="NCBI Taxonomy" id="1337664"/>
    <lineage>
        <taxon>Eukaryota</taxon>
        <taxon>Fungi</taxon>
        <taxon>Dikarya</taxon>
        <taxon>Ascomycota</taxon>
        <taxon>Pezizomycotina</taxon>
        <taxon>Sordariomycetes</taxon>
        <taxon>Xylariomycetidae</taxon>
        <taxon>Amphisphaeriales</taxon>
        <taxon>Apiosporaceae</taxon>
        <taxon>Apiospora</taxon>
    </lineage>
</organism>
<keyword evidence="2" id="KW-1185">Reference proteome</keyword>